<proteinExistence type="predicted"/>
<keyword evidence="1" id="KW-0175">Coiled coil</keyword>
<keyword evidence="5" id="KW-1185">Reference proteome</keyword>
<feature type="transmembrane region" description="Helical" evidence="3">
    <location>
        <begin position="186"/>
        <end position="209"/>
    </location>
</feature>
<keyword evidence="3" id="KW-1133">Transmembrane helix</keyword>
<dbReference type="PANTHER" id="PTHR33538">
    <property type="entry name" value="PROTEIN GAMETE EXPRESSED 1"/>
    <property type="match status" value="1"/>
</dbReference>
<feature type="transmembrane region" description="Helical" evidence="3">
    <location>
        <begin position="258"/>
        <end position="282"/>
    </location>
</feature>
<keyword evidence="3" id="KW-0812">Transmembrane</keyword>
<evidence type="ECO:0000256" key="2">
    <source>
        <dbReference type="SAM" id="MobiDB-lite"/>
    </source>
</evidence>
<protein>
    <submittedName>
        <fullName evidence="4">Uncharacterized protein</fullName>
    </submittedName>
</protein>
<evidence type="ECO:0000313" key="4">
    <source>
        <dbReference type="EMBL" id="KAG8180795.1"/>
    </source>
</evidence>
<reference evidence="4 5" key="1">
    <citation type="journal article" date="2022" name="Nat. Ecol. Evol.">
        <title>A masculinizing supergene underlies an exaggerated male reproductive morph in a spider.</title>
        <authorList>
            <person name="Hendrickx F."/>
            <person name="De Corte Z."/>
            <person name="Sonet G."/>
            <person name="Van Belleghem S.M."/>
            <person name="Kostlbacher S."/>
            <person name="Vangestel C."/>
        </authorList>
    </citation>
    <scope>NUCLEOTIDE SEQUENCE [LARGE SCALE GENOMIC DNA]</scope>
    <source>
        <strain evidence="4">W744_W776</strain>
    </source>
</reference>
<organism evidence="4 5">
    <name type="scientific">Oedothorax gibbosus</name>
    <dbReference type="NCBI Taxonomy" id="931172"/>
    <lineage>
        <taxon>Eukaryota</taxon>
        <taxon>Metazoa</taxon>
        <taxon>Ecdysozoa</taxon>
        <taxon>Arthropoda</taxon>
        <taxon>Chelicerata</taxon>
        <taxon>Arachnida</taxon>
        <taxon>Araneae</taxon>
        <taxon>Araneomorphae</taxon>
        <taxon>Entelegynae</taxon>
        <taxon>Araneoidea</taxon>
        <taxon>Linyphiidae</taxon>
        <taxon>Erigoninae</taxon>
        <taxon>Oedothorax</taxon>
    </lineage>
</organism>
<dbReference type="Proteomes" id="UP000827092">
    <property type="component" value="Unassembled WGS sequence"/>
</dbReference>
<feature type="coiled-coil region" evidence="1">
    <location>
        <begin position="284"/>
        <end position="311"/>
    </location>
</feature>
<feature type="compositionally biased region" description="Low complexity" evidence="2">
    <location>
        <begin position="328"/>
        <end position="347"/>
    </location>
</feature>
<accession>A0AAV6U922</accession>
<dbReference type="AlphaFoldDB" id="A0AAV6U922"/>
<feature type="compositionally biased region" description="Polar residues" evidence="2">
    <location>
        <begin position="381"/>
        <end position="411"/>
    </location>
</feature>
<gene>
    <name evidence="4" type="ORF">JTE90_012974</name>
</gene>
<comment type="caution">
    <text evidence="4">The sequence shown here is derived from an EMBL/GenBank/DDBJ whole genome shotgun (WGS) entry which is preliminary data.</text>
</comment>
<dbReference type="InterPro" id="IPR040346">
    <property type="entry name" value="GEX1/Brambleberry"/>
</dbReference>
<sequence>MVEKTYGDCWQKALADLRTGCKQLNEETQSRLALSFANCFLEHSGTKNCPCSAETPISHCLKNVSDRIFVTYTKFFTHTQSICHYLQHREWQREAEESVFRLTETSISVSRKLDQASQTQDKILDTTTKALSQSQALISNGQTLHSELEKSRNFAKTIFAEFKSTTQDQRLLVFEVFDRIKSLQNFVLGEFTSVYTFVYYGVGVFLIYVLTSVPKTAEARLCLLLMVLMNAAIERMLVTCSLDEEMMKMFPLDANGPMYSRIWICRKIFCFFEILVLMYHYYRYKDYNSINNRLLQEIKQQNSDLQLLIQNAKLPQLPFPPISSSQITTSVSPITSSVPKSSPPKTQNTSKVSSDLDIKSSSRESESKNLVDIPVKVKPSTEVTPMASPNQRYNLRSRVNSPAQSPYNSPLPSKDLADGVAKSFQTRPLASPRI</sequence>
<feature type="region of interest" description="Disordered" evidence="2">
    <location>
        <begin position="328"/>
        <end position="434"/>
    </location>
</feature>
<keyword evidence="3" id="KW-0472">Membrane</keyword>
<evidence type="ECO:0000256" key="1">
    <source>
        <dbReference type="SAM" id="Coils"/>
    </source>
</evidence>
<feature type="transmembrane region" description="Helical" evidence="3">
    <location>
        <begin position="221"/>
        <end position="238"/>
    </location>
</feature>
<feature type="compositionally biased region" description="Basic and acidic residues" evidence="2">
    <location>
        <begin position="354"/>
        <end position="369"/>
    </location>
</feature>
<evidence type="ECO:0000313" key="5">
    <source>
        <dbReference type="Proteomes" id="UP000827092"/>
    </source>
</evidence>
<dbReference type="EMBL" id="JAFNEN010000549">
    <property type="protein sequence ID" value="KAG8180795.1"/>
    <property type="molecule type" value="Genomic_DNA"/>
</dbReference>
<evidence type="ECO:0000256" key="3">
    <source>
        <dbReference type="SAM" id="Phobius"/>
    </source>
</evidence>
<name>A0AAV6U922_9ARAC</name>
<dbReference type="PANTHER" id="PTHR33538:SF2">
    <property type="entry name" value="PROTEIN GAMETE EXPRESSED 1"/>
    <property type="match status" value="1"/>
</dbReference>